<feature type="region of interest" description="Disordered" evidence="1">
    <location>
        <begin position="78"/>
        <end position="98"/>
    </location>
</feature>
<gene>
    <name evidence="2" type="ORF">MMEN_LOCUS2649</name>
</gene>
<dbReference type="AlphaFoldDB" id="A0A8S4AGA4"/>
<comment type="caution">
    <text evidence="2">The sequence shown here is derived from an EMBL/GenBank/DDBJ whole genome shotgun (WGS) entry which is preliminary data.</text>
</comment>
<evidence type="ECO:0000256" key="1">
    <source>
        <dbReference type="SAM" id="MobiDB-lite"/>
    </source>
</evidence>
<sequence length="98" mass="11148">MCDSSPCVPPVGQDHSDLVADLLKELSNHNERSEERKAALVELLKITREDNMAEILRNQPARFKNYAELTIMKTLEAHKDSHKEVGRPPMQPGPFRAR</sequence>
<organism evidence="2 3">
    <name type="scientific">Menidia menidia</name>
    <name type="common">Atlantic silverside</name>
    <dbReference type="NCBI Taxonomy" id="238744"/>
    <lineage>
        <taxon>Eukaryota</taxon>
        <taxon>Metazoa</taxon>
        <taxon>Chordata</taxon>
        <taxon>Craniata</taxon>
        <taxon>Vertebrata</taxon>
        <taxon>Euteleostomi</taxon>
        <taxon>Actinopterygii</taxon>
        <taxon>Neopterygii</taxon>
        <taxon>Teleostei</taxon>
        <taxon>Neoteleostei</taxon>
        <taxon>Acanthomorphata</taxon>
        <taxon>Ovalentaria</taxon>
        <taxon>Atherinomorphae</taxon>
        <taxon>Atheriniformes</taxon>
        <taxon>Atherinopsidae</taxon>
        <taxon>Menidiinae</taxon>
        <taxon>Menidia</taxon>
    </lineage>
</organism>
<dbReference type="EMBL" id="CAJRST010001113">
    <property type="protein sequence ID" value="CAG5866000.1"/>
    <property type="molecule type" value="Genomic_DNA"/>
</dbReference>
<protein>
    <submittedName>
        <fullName evidence="2">(Atlantic silverside) hypothetical protein</fullName>
    </submittedName>
</protein>
<name>A0A8S4AGA4_9TELE</name>
<reference evidence="2" key="1">
    <citation type="submission" date="2021-05" db="EMBL/GenBank/DDBJ databases">
        <authorList>
            <person name="Tigano A."/>
        </authorList>
    </citation>
    <scope>NUCLEOTIDE SEQUENCE</scope>
</reference>
<proteinExistence type="predicted"/>
<dbReference type="OrthoDB" id="46159at2759"/>
<evidence type="ECO:0000313" key="2">
    <source>
        <dbReference type="EMBL" id="CAG5866000.1"/>
    </source>
</evidence>
<evidence type="ECO:0000313" key="3">
    <source>
        <dbReference type="Proteomes" id="UP000677803"/>
    </source>
</evidence>
<dbReference type="Proteomes" id="UP000677803">
    <property type="component" value="Unassembled WGS sequence"/>
</dbReference>
<accession>A0A8S4AGA4</accession>
<keyword evidence="3" id="KW-1185">Reference proteome</keyword>